<accession>A0A0A9BDF4</accession>
<protein>
    <submittedName>
        <fullName evidence="1">Uncharacterized protein</fullName>
    </submittedName>
</protein>
<name>A0A0A9BDF4_ARUDO</name>
<proteinExistence type="predicted"/>
<evidence type="ECO:0000313" key="1">
    <source>
        <dbReference type="EMBL" id="JAD60153.1"/>
    </source>
</evidence>
<sequence length="15" mass="1648">MKRQIKNCGSILAVS</sequence>
<reference evidence="1" key="1">
    <citation type="submission" date="2014-09" db="EMBL/GenBank/DDBJ databases">
        <authorList>
            <person name="Magalhaes I.L.F."/>
            <person name="Oliveira U."/>
            <person name="Santos F.R."/>
            <person name="Vidigal T.H.D.A."/>
            <person name="Brescovit A.D."/>
            <person name="Santos A.J."/>
        </authorList>
    </citation>
    <scope>NUCLEOTIDE SEQUENCE</scope>
    <source>
        <tissue evidence="1">Shoot tissue taken approximately 20 cm above the soil surface</tissue>
    </source>
</reference>
<dbReference type="EMBL" id="GBRH01237742">
    <property type="protein sequence ID" value="JAD60153.1"/>
    <property type="molecule type" value="Transcribed_RNA"/>
</dbReference>
<reference evidence="1" key="2">
    <citation type="journal article" date="2015" name="Data Brief">
        <title>Shoot transcriptome of the giant reed, Arundo donax.</title>
        <authorList>
            <person name="Barrero R.A."/>
            <person name="Guerrero F.D."/>
            <person name="Moolhuijzen P."/>
            <person name="Goolsby J.A."/>
            <person name="Tidwell J."/>
            <person name="Bellgard S.E."/>
            <person name="Bellgard M.I."/>
        </authorList>
    </citation>
    <scope>NUCLEOTIDE SEQUENCE</scope>
    <source>
        <tissue evidence="1">Shoot tissue taken approximately 20 cm above the soil surface</tissue>
    </source>
</reference>
<organism evidence="1">
    <name type="scientific">Arundo donax</name>
    <name type="common">Giant reed</name>
    <name type="synonym">Donax arundinaceus</name>
    <dbReference type="NCBI Taxonomy" id="35708"/>
    <lineage>
        <taxon>Eukaryota</taxon>
        <taxon>Viridiplantae</taxon>
        <taxon>Streptophyta</taxon>
        <taxon>Embryophyta</taxon>
        <taxon>Tracheophyta</taxon>
        <taxon>Spermatophyta</taxon>
        <taxon>Magnoliopsida</taxon>
        <taxon>Liliopsida</taxon>
        <taxon>Poales</taxon>
        <taxon>Poaceae</taxon>
        <taxon>PACMAD clade</taxon>
        <taxon>Arundinoideae</taxon>
        <taxon>Arundineae</taxon>
        <taxon>Arundo</taxon>
    </lineage>
</organism>